<accession>A0ABU8VKF4</accession>
<feature type="signal peptide" evidence="2">
    <location>
        <begin position="1"/>
        <end position="25"/>
    </location>
</feature>
<feature type="compositionally biased region" description="Gly residues" evidence="1">
    <location>
        <begin position="353"/>
        <end position="428"/>
    </location>
</feature>
<keyword evidence="2" id="KW-0732">Signal</keyword>
<dbReference type="EMBL" id="JBBKZU010000011">
    <property type="protein sequence ID" value="MEJ8814149.1"/>
    <property type="molecule type" value="Genomic_DNA"/>
</dbReference>
<organism evidence="3 4">
    <name type="scientific">Variovorax ureilyticus</name>
    <dbReference type="NCBI Taxonomy" id="1836198"/>
    <lineage>
        <taxon>Bacteria</taxon>
        <taxon>Pseudomonadati</taxon>
        <taxon>Pseudomonadota</taxon>
        <taxon>Betaproteobacteria</taxon>
        <taxon>Burkholderiales</taxon>
        <taxon>Comamonadaceae</taxon>
        <taxon>Variovorax</taxon>
    </lineage>
</organism>
<protein>
    <submittedName>
        <fullName evidence="3">DUF3300 domain-containing protein</fullName>
    </submittedName>
</protein>
<feature type="compositionally biased region" description="Basic and acidic residues" evidence="1">
    <location>
        <begin position="328"/>
        <end position="352"/>
    </location>
</feature>
<evidence type="ECO:0000313" key="3">
    <source>
        <dbReference type="EMBL" id="MEJ8814149.1"/>
    </source>
</evidence>
<feature type="region of interest" description="Disordered" evidence="1">
    <location>
        <begin position="265"/>
        <end position="510"/>
    </location>
</feature>
<evidence type="ECO:0000256" key="2">
    <source>
        <dbReference type="SAM" id="SignalP"/>
    </source>
</evidence>
<feature type="compositionally biased region" description="Low complexity" evidence="1">
    <location>
        <begin position="309"/>
        <end position="319"/>
    </location>
</feature>
<dbReference type="Proteomes" id="UP001365846">
    <property type="component" value="Unassembled WGS sequence"/>
</dbReference>
<feature type="chain" id="PRO_5045766392" evidence="2">
    <location>
        <begin position="26"/>
        <end position="510"/>
    </location>
</feature>
<keyword evidence="4" id="KW-1185">Reference proteome</keyword>
<evidence type="ECO:0000313" key="4">
    <source>
        <dbReference type="Proteomes" id="UP001365846"/>
    </source>
</evidence>
<dbReference type="InterPro" id="IPR021728">
    <property type="entry name" value="DUF3300"/>
</dbReference>
<feature type="compositionally biased region" description="Basic and acidic residues" evidence="1">
    <location>
        <begin position="293"/>
        <end position="308"/>
    </location>
</feature>
<sequence>MRFLLSRFTRVLVLMLAVLSSTVMGQQPQPFTREQLDQMMAPIALYPDSLLSQVLMAATYPSDVADAAKWSKANSNQKGDAAVKAVQDKPWDPSVQSLVAFPQVLQMMGEQPDWVQNLGDAFLASSKDVLDSAQRLRTKAQQQGSLKSNEQQKVIVEQEPQTQQTVIKIEPANPEVVYVPSYNPTVVYGSWPYPAYPPYAYAPAPYWYPGAALATGIAFGVGVAAVGALWGNANWGGGNVNINTNRYNSINTNRQIAANQNNWQHNAANRRGTPYRDQRSQQQYGRNVPGAENRADFRGRDNAGRDAQRQQAQSALQQRGMDPGQGRENLRNDPGTRDRAQRAADNTGRGDRGGQLGDRGGAGGDRGGQFGDRGGAGGDRGGQFGDRGGAGGDRGAQVGNRGGVGTGDRGGQLGGGDRGGAGAGGRGSQGFEQVGNRGGDNALRGANSGQARQQMDRGASSRQSMGGGGGGGGARASGGFSGGGGARAGGGGGGMRGGGGGGGRGGGGRR</sequence>
<dbReference type="Pfam" id="PF11737">
    <property type="entry name" value="DUF3300"/>
    <property type="match status" value="1"/>
</dbReference>
<name>A0ABU8VKF4_9BURK</name>
<dbReference type="PANTHER" id="PTHR40269">
    <property type="entry name" value="OUTER MEMBRANE PROTEIN-RELATED"/>
    <property type="match status" value="1"/>
</dbReference>
<gene>
    <name evidence="3" type="ORF">WKW77_23895</name>
</gene>
<dbReference type="RefSeq" id="WP_340359375.1">
    <property type="nucleotide sequence ID" value="NZ_JBBKZU010000011.1"/>
</dbReference>
<proteinExistence type="predicted"/>
<reference evidence="3 4" key="1">
    <citation type="submission" date="2024-03" db="EMBL/GenBank/DDBJ databases">
        <title>Novel species of the genus Variovorax.</title>
        <authorList>
            <person name="Liu Q."/>
            <person name="Xin Y.-H."/>
        </authorList>
    </citation>
    <scope>NUCLEOTIDE SEQUENCE [LARGE SCALE GENOMIC DNA]</scope>
    <source>
        <strain evidence="3 4">KACC 18899</strain>
    </source>
</reference>
<comment type="caution">
    <text evidence="3">The sequence shown here is derived from an EMBL/GenBank/DDBJ whole genome shotgun (WGS) entry which is preliminary data.</text>
</comment>
<feature type="compositionally biased region" description="Gly residues" evidence="1">
    <location>
        <begin position="465"/>
        <end position="510"/>
    </location>
</feature>
<evidence type="ECO:0000256" key="1">
    <source>
        <dbReference type="SAM" id="MobiDB-lite"/>
    </source>
</evidence>
<dbReference type="PANTHER" id="PTHR40269:SF1">
    <property type="entry name" value="OUTER MEMBRANE PROTEIN"/>
    <property type="match status" value="1"/>
</dbReference>